<accession>A0A177E8E1</accession>
<organism evidence="2 3">
    <name type="scientific">Thermodesulfatator autotrophicus</name>
    <dbReference type="NCBI Taxonomy" id="1795632"/>
    <lineage>
        <taxon>Bacteria</taxon>
        <taxon>Pseudomonadati</taxon>
        <taxon>Thermodesulfobacteriota</taxon>
        <taxon>Thermodesulfobacteria</taxon>
        <taxon>Thermodesulfobacteriales</taxon>
        <taxon>Thermodesulfatatoraceae</taxon>
        <taxon>Thermodesulfatator</taxon>
    </lineage>
</organism>
<sequence length="425" mass="48052">MTKLPPREKIYFADLHIHSRYSRATSKEMTIPTLARVAKEKGLEVVATGDFTHPDYLAELEEYLIPAQEDGLYVYKEDPEGPRFILSVEVSNIFSQGNKKNRRLHTVILAPSLEIVREINKALARLGNLSADGRPIFGFPAKDLVKLLRRISPDILIIPAHIWTPWYSLFGAFSGFDSIDECFEEEAEHIDALETGLSSDPAMNWRLSSLDRYALVSNSDAHSPSKLAREANAFFRPLSYQAMAKALREDRLAFTVEFYPEEGKYHFDGHRNCGVLFSPEETMAHGGRCPVCGEPLTVGVMHRVVELADRPKDFRPEGKPPAVHLVPLQEIVAEALGKGVQSQIVARTYRQLLERAGSELDILLYKNLEELKSLFPERIVEGICRVREGKLYIRPGFDGVYGKIRIFEPEEEEKISAPRQKSLFA</sequence>
<proteinExistence type="predicted"/>
<dbReference type="RefSeq" id="WP_068541601.1">
    <property type="nucleotide sequence ID" value="NZ_LSFI01000016.1"/>
</dbReference>
<dbReference type="CDD" id="cd19067">
    <property type="entry name" value="PfuEndoQ-like"/>
    <property type="match status" value="1"/>
</dbReference>
<protein>
    <submittedName>
        <fullName evidence="2">DNA helicase UvrD</fullName>
    </submittedName>
</protein>
<gene>
    <name evidence="2" type="ORF">TH606_04315</name>
</gene>
<dbReference type="SUPFAM" id="SSF89550">
    <property type="entry name" value="PHP domain-like"/>
    <property type="match status" value="1"/>
</dbReference>
<dbReference type="GO" id="GO:0004386">
    <property type="term" value="F:helicase activity"/>
    <property type="evidence" value="ECO:0007669"/>
    <property type="project" value="UniProtKB-KW"/>
</dbReference>
<keyword evidence="3" id="KW-1185">Reference proteome</keyword>
<keyword evidence="2" id="KW-0378">Hydrolase</keyword>
<keyword evidence="2" id="KW-0547">Nucleotide-binding</keyword>
<keyword evidence="2" id="KW-0347">Helicase</keyword>
<dbReference type="STRING" id="1795632.TH606_04315"/>
<dbReference type="SMART" id="SM00481">
    <property type="entry name" value="POLIIIAc"/>
    <property type="match status" value="1"/>
</dbReference>
<dbReference type="EMBL" id="LSFI01000016">
    <property type="protein sequence ID" value="OAG27966.1"/>
    <property type="molecule type" value="Genomic_DNA"/>
</dbReference>
<keyword evidence="2" id="KW-0067">ATP-binding</keyword>
<comment type="caution">
    <text evidence="2">The sequence shown here is derived from an EMBL/GenBank/DDBJ whole genome shotgun (WGS) entry which is preliminary data.</text>
</comment>
<reference evidence="2 3" key="1">
    <citation type="submission" date="2016-02" db="EMBL/GenBank/DDBJ databases">
        <title>Draft genome sequence of Thermodesulfatator sp. S606.</title>
        <authorList>
            <person name="Lai Q."/>
            <person name="Cao J."/>
            <person name="Dupont S."/>
            <person name="Shao Z."/>
            <person name="Jebbar M."/>
            <person name="Alain K."/>
        </authorList>
    </citation>
    <scope>NUCLEOTIDE SEQUENCE [LARGE SCALE GENOMIC DNA]</scope>
    <source>
        <strain evidence="2 3">S606</strain>
    </source>
</reference>
<dbReference type="PANTHER" id="PTHR40084">
    <property type="entry name" value="PHOSPHOHYDROLASE, PHP FAMILY"/>
    <property type="match status" value="1"/>
</dbReference>
<feature type="domain" description="Polymerase/histidinol phosphatase N-terminal" evidence="1">
    <location>
        <begin position="13"/>
        <end position="94"/>
    </location>
</feature>
<dbReference type="InterPro" id="IPR003141">
    <property type="entry name" value="Pol/His_phosphatase_N"/>
</dbReference>
<dbReference type="PANTHER" id="PTHR40084:SF1">
    <property type="entry name" value="PHOSPHOTRANSFERASE"/>
    <property type="match status" value="1"/>
</dbReference>
<dbReference type="Gene3D" id="3.20.20.140">
    <property type="entry name" value="Metal-dependent hydrolases"/>
    <property type="match status" value="1"/>
</dbReference>
<evidence type="ECO:0000313" key="2">
    <source>
        <dbReference type="EMBL" id="OAG27966.1"/>
    </source>
</evidence>
<name>A0A177E8E1_9BACT</name>
<dbReference type="Proteomes" id="UP000076964">
    <property type="component" value="Unassembled WGS sequence"/>
</dbReference>
<evidence type="ECO:0000259" key="1">
    <source>
        <dbReference type="SMART" id="SM00481"/>
    </source>
</evidence>
<dbReference type="OrthoDB" id="9810135at2"/>
<evidence type="ECO:0000313" key="3">
    <source>
        <dbReference type="Proteomes" id="UP000076964"/>
    </source>
</evidence>
<dbReference type="AlphaFoldDB" id="A0A177E8E1"/>
<dbReference type="InterPro" id="IPR016195">
    <property type="entry name" value="Pol/histidinol_Pase-like"/>
</dbReference>